<evidence type="ECO:0000256" key="3">
    <source>
        <dbReference type="ARBA" id="ARBA00022692"/>
    </source>
</evidence>
<evidence type="ECO:0000313" key="9">
    <source>
        <dbReference type="WBParaSite" id="jg18935"/>
    </source>
</evidence>
<dbReference type="AlphaFoldDB" id="A0A915DF79"/>
<organism evidence="8 9">
    <name type="scientific">Ditylenchus dipsaci</name>
    <dbReference type="NCBI Taxonomy" id="166011"/>
    <lineage>
        <taxon>Eukaryota</taxon>
        <taxon>Metazoa</taxon>
        <taxon>Ecdysozoa</taxon>
        <taxon>Nematoda</taxon>
        <taxon>Chromadorea</taxon>
        <taxon>Rhabditida</taxon>
        <taxon>Tylenchina</taxon>
        <taxon>Tylenchomorpha</taxon>
        <taxon>Sphaerularioidea</taxon>
        <taxon>Anguinidae</taxon>
        <taxon>Anguininae</taxon>
        <taxon>Ditylenchus</taxon>
    </lineage>
</organism>
<keyword evidence="6" id="KW-0496">Mitochondrion</keyword>
<keyword evidence="3" id="KW-0812">Transmembrane</keyword>
<evidence type="ECO:0000256" key="1">
    <source>
        <dbReference type="ARBA" id="ARBA00004294"/>
    </source>
</evidence>
<reference evidence="9" key="1">
    <citation type="submission" date="2022-11" db="UniProtKB">
        <authorList>
            <consortium name="WormBaseParasite"/>
        </authorList>
    </citation>
    <scope>IDENTIFICATION</scope>
</reference>
<dbReference type="Pfam" id="PF10265">
    <property type="entry name" value="Miga"/>
    <property type="match status" value="1"/>
</dbReference>
<dbReference type="PANTHER" id="PTHR21508">
    <property type="entry name" value="MITOGUARDIN"/>
    <property type="match status" value="1"/>
</dbReference>
<dbReference type="GO" id="GO:0005741">
    <property type="term" value="C:mitochondrial outer membrane"/>
    <property type="evidence" value="ECO:0007669"/>
    <property type="project" value="UniProtKB-SubCell"/>
</dbReference>
<accession>A0A915DF79</accession>
<dbReference type="PANTHER" id="PTHR21508:SF5">
    <property type="entry name" value="MITOGUARDIN"/>
    <property type="match status" value="1"/>
</dbReference>
<keyword evidence="8" id="KW-1185">Reference proteome</keyword>
<evidence type="ECO:0000256" key="2">
    <source>
        <dbReference type="ARBA" id="ARBA00008969"/>
    </source>
</evidence>
<evidence type="ECO:0000256" key="5">
    <source>
        <dbReference type="ARBA" id="ARBA00022989"/>
    </source>
</evidence>
<dbReference type="Proteomes" id="UP000887574">
    <property type="component" value="Unplaced"/>
</dbReference>
<evidence type="ECO:0000256" key="7">
    <source>
        <dbReference type="ARBA" id="ARBA00023136"/>
    </source>
</evidence>
<evidence type="ECO:0000256" key="6">
    <source>
        <dbReference type="ARBA" id="ARBA00023128"/>
    </source>
</evidence>
<keyword evidence="5" id="KW-1133">Transmembrane helix</keyword>
<keyword evidence="7" id="KW-0472">Membrane</keyword>
<name>A0A915DF79_9BILA</name>
<comment type="similarity">
    <text evidence="2">Belongs to the mitoguardin family.</text>
</comment>
<sequence length="336" mass="38490">MSDDLRKSAITDEIARSVWSQKGSKALPRTGTLSVFSEDSFATANDEMIGENLRDVEGSNSMTFDELESRDMKVILRGRLKAFERGQIKYRKPRHATCGCADEADFAAKLYCLRKAFKIIQDDDQKMHCLIQSGRTLIADLLRNDSKDPGAFYLAYDRMMQFLLNEENRPKMEMEMKLRKVEEINLWDVLFDFVVMDAFDDLKKPPSAIVALVTNSWFSKSMKESTLNNLIWSMIKAKRSRLQILDGFISHFYDISQIVTSSLTMGLLGGGTAEFEEICIYFKDNLFAFIADIYNTNKVRYTDARVLSEDVQKLLTERIEVMKVKLSNELVPPIPV</sequence>
<protein>
    <submittedName>
        <fullName evidence="9">Uncharacterized protein</fullName>
    </submittedName>
</protein>
<proteinExistence type="inferred from homology"/>
<comment type="subcellular location">
    <subcellularLocation>
        <location evidence="1">Mitochondrion outer membrane</location>
    </subcellularLocation>
</comment>
<dbReference type="WBParaSite" id="jg18935">
    <property type="protein sequence ID" value="jg18935"/>
    <property type="gene ID" value="jg18935"/>
</dbReference>
<dbReference type="GO" id="GO:0008053">
    <property type="term" value="P:mitochondrial fusion"/>
    <property type="evidence" value="ECO:0007669"/>
    <property type="project" value="InterPro"/>
</dbReference>
<evidence type="ECO:0000256" key="4">
    <source>
        <dbReference type="ARBA" id="ARBA00022787"/>
    </source>
</evidence>
<evidence type="ECO:0000313" key="8">
    <source>
        <dbReference type="Proteomes" id="UP000887574"/>
    </source>
</evidence>
<dbReference type="InterPro" id="IPR019392">
    <property type="entry name" value="Miga"/>
</dbReference>
<keyword evidence="4" id="KW-1000">Mitochondrion outer membrane</keyword>